<dbReference type="HOGENOM" id="CLU_004880_0_0_2"/>
<keyword evidence="2" id="KW-0378">Hydrolase</keyword>
<dbReference type="GeneID" id="24872359"/>
<dbReference type="Pfam" id="PF00271">
    <property type="entry name" value="Helicase_C"/>
    <property type="match status" value="1"/>
</dbReference>
<dbReference type="PATRIC" id="fig|1434118.4.peg.3520"/>
<accession>A0A0E3PNQ0</accession>
<feature type="domain" description="Helicase C-terminal" evidence="1">
    <location>
        <begin position="991"/>
        <end position="1127"/>
    </location>
</feature>
<organism evidence="2 3">
    <name type="scientific">Methanosarcina siciliae C2J</name>
    <dbReference type="NCBI Taxonomy" id="1434118"/>
    <lineage>
        <taxon>Archaea</taxon>
        <taxon>Methanobacteriati</taxon>
        <taxon>Methanobacteriota</taxon>
        <taxon>Stenosarchaea group</taxon>
        <taxon>Methanomicrobia</taxon>
        <taxon>Methanosarcinales</taxon>
        <taxon>Methanosarcinaceae</taxon>
        <taxon>Methanosarcina</taxon>
    </lineage>
</organism>
<dbReference type="CDD" id="cd18785">
    <property type="entry name" value="SF2_C"/>
    <property type="match status" value="1"/>
</dbReference>
<sequence>MALLHELVKEVLGPRQGVEEVLPEDQDPYDEYLTGVLVPQRWKGKTAEEGEDDTELGVGGDTFEDDMPDFDMVSTFSPALDPSSKPQSMGLSFNLLVEDPSIKLCVTWGRYFFFGDQGKGGWKRKSYNIKKEIKLKDMHDNKYDKETVYSGSDGEIYLAIKTNCFEKDASLVVKLVNNLNPEGSYRPDTSYCIFQPSIRINLCDGADLVAKKSKNPISAEDATLQFLYRERPSLARGHMCAAIWRGVDPEDYLEKNHEDLFSTWVDGSFHEECSEFLAPDLRTEFVPQYAIPSPDFNCYLKNHDELPVLSALELSEMWDESDIDRYLSPIHIAYSKWVEDNEKMLKFIPENHLEIAKNIINSQKKASERLLKGINILKKDEDVRLSFCFANRTIWLQNKWKKPEKDFEWRHFQLAFILMNIEPLSDEKSEYRNVVDLLWIPTGGGKTEAYLAIMAFTMALRRRRSLSSSSDLINRTGGGTAVLSRYTLRLLTVQQFRRTVQMITAAEYLRVKTDGYFGWRPKKCDNHDDYIYGSLRFSAGLWVGGGVTPNNLKRKDDGAIEILKGEAKGSGEPAQLTACPACGTWLSIPDGGLPEGEHTLHTVLKINAELEKVDNFFDRININDDKIKIEKIAVTNINHSAGYFTASTKLSADCKILGNNIKDIWKYILEEAEKNNLNIEFASFRESRMGYFPLKEPSQNLNKIGNFEIYCPNPDCHLNNEVNWIEGVPLNIGKEVSEELPDGLYPRITETPFKKGARMPIPAYTVDEQVYGNCPTVIVGTADKIARLAFEPRTASIFGNVDKYNACYGYYRNDLLPPETTAKCRKAEMKVTVKPFSPPDLIVQDELHLINGPLGSMFGLYETSVDSLCFYDGKIPKHIASTATIKHAETQIKSLFAKKLFQFPPHGMNIDDSFYVNYPPLKESWNEEKAGRLYVGICAPGRGSHTPLVRIWSRLLKLVSDNKHKKNIDNFWTLVGYFNAIRELGGALALYRQDILERLRKISEVKDIREIDLANTIELSSRIDSTSLPSILKELENFKSPLESNPDAIFTTSMFGTGIDISHLSLMMINGQPKTTSAYIQATGRVGRDIGALVVSFLKASRPRDMSHYEMFINYHHRIYIDVEPVSVSPFSDGAMRRALGPALVTYLRNMRENHGEWWDNNRGDSILDPDSHLDRNLIARFFEERIVELPDNIKQGKEVEYVRRYIEGEFDKWINLAYSSKSFVFNEYNPYGSPEKDVILGDPAHRHAKKNIVFENAPQSLREVEETTGFEV</sequence>
<gene>
    <name evidence="2" type="ORF">MSSAC_2699</name>
</gene>
<dbReference type="Proteomes" id="UP000033123">
    <property type="component" value="Chromosome"/>
</dbReference>
<dbReference type="NCBIfam" id="NF038326">
    <property type="entry name" value="DISARM_DrmAL"/>
    <property type="match status" value="1"/>
</dbReference>
<dbReference type="EMBL" id="CP009508">
    <property type="protein sequence ID" value="AKB37289.1"/>
    <property type="molecule type" value="Genomic_DNA"/>
</dbReference>
<evidence type="ECO:0000313" key="3">
    <source>
        <dbReference type="Proteomes" id="UP000033123"/>
    </source>
</evidence>
<dbReference type="KEGG" id="msj:MSSAC_2699"/>
<evidence type="ECO:0000313" key="2">
    <source>
        <dbReference type="EMBL" id="AKB37289.1"/>
    </source>
</evidence>
<name>A0A0E3PNQ0_9EURY</name>
<proteinExistence type="predicted"/>
<dbReference type="PROSITE" id="PS51194">
    <property type="entry name" value="HELICASE_CTER"/>
    <property type="match status" value="1"/>
</dbReference>
<dbReference type="GO" id="GO:0004386">
    <property type="term" value="F:helicase activity"/>
    <property type="evidence" value="ECO:0007669"/>
    <property type="project" value="UniProtKB-KW"/>
</dbReference>
<dbReference type="SUPFAM" id="SSF52540">
    <property type="entry name" value="P-loop containing nucleoside triphosphate hydrolases"/>
    <property type="match status" value="1"/>
</dbReference>
<dbReference type="SMART" id="SM00490">
    <property type="entry name" value="HELICc"/>
    <property type="match status" value="1"/>
</dbReference>
<dbReference type="AlphaFoldDB" id="A0A0E3PNQ0"/>
<reference evidence="2 3" key="1">
    <citation type="submission" date="2014-07" db="EMBL/GenBank/DDBJ databases">
        <title>Methanogenic archaea and the global carbon cycle.</title>
        <authorList>
            <person name="Henriksen J.R."/>
            <person name="Luke J."/>
            <person name="Reinhart S."/>
            <person name="Benedict M.N."/>
            <person name="Youngblut N.D."/>
            <person name="Metcalf M.E."/>
            <person name="Whitaker R.J."/>
            <person name="Metcalf W.W."/>
        </authorList>
    </citation>
    <scope>NUCLEOTIDE SEQUENCE [LARGE SCALE GENOMIC DNA]</scope>
    <source>
        <strain evidence="2 3">C2J</strain>
    </source>
</reference>
<dbReference type="Gene3D" id="3.40.50.300">
    <property type="entry name" value="P-loop containing nucleotide triphosphate hydrolases"/>
    <property type="match status" value="1"/>
</dbReference>
<dbReference type="STRING" id="1434118.MSSAC_2699"/>
<protein>
    <submittedName>
        <fullName evidence="2">Superfamily II DNA and RNA helicase</fullName>
    </submittedName>
</protein>
<dbReference type="RefSeq" id="WP_048183526.1">
    <property type="nucleotide sequence ID" value="NZ_CP009508.1"/>
</dbReference>
<keyword evidence="2" id="KW-0347">Helicase</keyword>
<keyword evidence="2" id="KW-0547">Nucleotide-binding</keyword>
<dbReference type="InterPro" id="IPR001650">
    <property type="entry name" value="Helicase_C-like"/>
</dbReference>
<evidence type="ECO:0000259" key="1">
    <source>
        <dbReference type="PROSITE" id="PS51194"/>
    </source>
</evidence>
<keyword evidence="2" id="KW-0067">ATP-binding</keyword>
<dbReference type="InterPro" id="IPR027417">
    <property type="entry name" value="P-loop_NTPase"/>
</dbReference>